<keyword evidence="9" id="KW-0028">Amino-acid biosynthesis</keyword>
<keyword evidence="4 9" id="KW-0032">Aminotransferase</keyword>
<dbReference type="Gene3D" id="3.20.10.10">
    <property type="entry name" value="D-amino Acid Aminotransferase, subunit A, domain 2"/>
    <property type="match status" value="1"/>
</dbReference>
<dbReference type="GO" id="GO:0009099">
    <property type="term" value="P:L-valine biosynthetic process"/>
    <property type="evidence" value="ECO:0007669"/>
    <property type="project" value="TreeGrafter"/>
</dbReference>
<dbReference type="Pfam" id="PF08240">
    <property type="entry name" value="ADH_N"/>
    <property type="match status" value="1"/>
</dbReference>
<dbReference type="PaxDb" id="5507-FOXG_11975P0"/>
<dbReference type="EMBL" id="AFQF01004022">
    <property type="protein sequence ID" value="EGU73908.1"/>
    <property type="molecule type" value="Genomic_DNA"/>
</dbReference>
<comment type="catalytic activity">
    <reaction evidence="9">
        <text>L-valine + 2-oxoglutarate = 3-methyl-2-oxobutanoate + L-glutamate</text>
        <dbReference type="Rhea" id="RHEA:24813"/>
        <dbReference type="ChEBI" id="CHEBI:11851"/>
        <dbReference type="ChEBI" id="CHEBI:16810"/>
        <dbReference type="ChEBI" id="CHEBI:29985"/>
        <dbReference type="ChEBI" id="CHEBI:57762"/>
        <dbReference type="EC" id="2.6.1.42"/>
    </reaction>
</comment>
<proteinExistence type="inferred from homology"/>
<dbReference type="GO" id="GO:0009098">
    <property type="term" value="P:L-leucine biosynthetic process"/>
    <property type="evidence" value="ECO:0007669"/>
    <property type="project" value="TreeGrafter"/>
</dbReference>
<name>F9GA99_FUSOF</name>
<dbReference type="Pfam" id="PF03795">
    <property type="entry name" value="YCII"/>
    <property type="match status" value="1"/>
</dbReference>
<dbReference type="PANTHER" id="PTHR11825">
    <property type="entry name" value="SUBGROUP IIII AMINOTRANSFERASE"/>
    <property type="match status" value="1"/>
</dbReference>
<dbReference type="CDD" id="cd08249">
    <property type="entry name" value="enoyl_reductase_like"/>
    <property type="match status" value="1"/>
</dbReference>
<dbReference type="PROSITE" id="PS00770">
    <property type="entry name" value="AA_TRANSFER_CLASS_4"/>
    <property type="match status" value="1"/>
</dbReference>
<dbReference type="InterPro" id="IPR013149">
    <property type="entry name" value="ADH-like_C"/>
</dbReference>
<evidence type="ECO:0000256" key="7">
    <source>
        <dbReference type="ARBA" id="ARBA00023002"/>
    </source>
</evidence>
<comment type="catalytic activity">
    <reaction evidence="9">
        <text>L-leucine + 2-oxoglutarate = 4-methyl-2-oxopentanoate + L-glutamate</text>
        <dbReference type="Rhea" id="RHEA:18321"/>
        <dbReference type="ChEBI" id="CHEBI:16810"/>
        <dbReference type="ChEBI" id="CHEBI:17865"/>
        <dbReference type="ChEBI" id="CHEBI:29985"/>
        <dbReference type="ChEBI" id="CHEBI:57427"/>
        <dbReference type="EC" id="2.6.1.42"/>
    </reaction>
</comment>
<dbReference type="InterPro" id="IPR005545">
    <property type="entry name" value="YCII"/>
</dbReference>
<organism evidence="11">
    <name type="scientific">Fusarium oxysporum (strain Fo5176)</name>
    <name type="common">Fusarium vascular wilt</name>
    <dbReference type="NCBI Taxonomy" id="660025"/>
    <lineage>
        <taxon>Eukaryota</taxon>
        <taxon>Fungi</taxon>
        <taxon>Dikarya</taxon>
        <taxon>Ascomycota</taxon>
        <taxon>Pezizomycotina</taxon>
        <taxon>Sordariomycetes</taxon>
        <taxon>Hypocreomycetidae</taxon>
        <taxon>Hypocreales</taxon>
        <taxon>Nectriaceae</taxon>
        <taxon>Fusarium</taxon>
        <taxon>Fusarium oxysporum species complex</taxon>
    </lineage>
</organism>
<feature type="domain" description="Enoyl reductase (ER)" evidence="10">
    <location>
        <begin position="960"/>
        <end position="1290"/>
    </location>
</feature>
<dbReference type="OrthoDB" id="48317at2759"/>
<dbReference type="SUPFAM" id="SSF54909">
    <property type="entry name" value="Dimeric alpha+beta barrel"/>
    <property type="match status" value="1"/>
</dbReference>
<dbReference type="GO" id="GO:0004084">
    <property type="term" value="F:branched-chain-amino-acid transaminase activity"/>
    <property type="evidence" value="ECO:0007669"/>
    <property type="project" value="UniProtKB-EC"/>
</dbReference>
<dbReference type="InterPro" id="IPR001544">
    <property type="entry name" value="Aminotrans_IV"/>
</dbReference>
<keyword evidence="9" id="KW-0100">Branched-chain amino acid biosynthesis</keyword>
<protein>
    <recommendedName>
        <fullName evidence="9">Branched-chain-amino-acid aminotransferase</fullName>
        <ecNumber evidence="9">2.6.1.42</ecNumber>
    </recommendedName>
</protein>
<dbReference type="Gene3D" id="3.30.70.1060">
    <property type="entry name" value="Dimeric alpha+beta barrel"/>
    <property type="match status" value="1"/>
</dbReference>
<comment type="catalytic activity">
    <reaction evidence="9">
        <text>L-isoleucine + 2-oxoglutarate = (S)-3-methyl-2-oxopentanoate + L-glutamate</text>
        <dbReference type="Rhea" id="RHEA:24801"/>
        <dbReference type="ChEBI" id="CHEBI:16810"/>
        <dbReference type="ChEBI" id="CHEBI:29985"/>
        <dbReference type="ChEBI" id="CHEBI:35146"/>
        <dbReference type="ChEBI" id="CHEBI:58045"/>
        <dbReference type="EC" id="2.6.1.42"/>
    </reaction>
</comment>
<evidence type="ECO:0000256" key="3">
    <source>
        <dbReference type="ARBA" id="ARBA00009320"/>
    </source>
</evidence>
<dbReference type="InterPro" id="IPR043132">
    <property type="entry name" value="BCAT-like_C"/>
</dbReference>
<dbReference type="InterPro" id="IPR011008">
    <property type="entry name" value="Dimeric_a/b-barrel"/>
</dbReference>
<dbReference type="InterPro" id="IPR010828">
    <property type="entry name" value="Atf2/Sli1-like"/>
</dbReference>
<reference evidence="11" key="1">
    <citation type="journal article" date="2012" name="Mol. Plant Microbe Interact.">
        <title>A highly conserved effector in Fusarium oxysporum is required for full virulence on Arabidopsis.</title>
        <authorList>
            <person name="Thatcher L.F."/>
            <person name="Gardiner D.M."/>
            <person name="Kazan K."/>
            <person name="Manners J."/>
        </authorList>
    </citation>
    <scope>NUCLEOTIDE SEQUENCE [LARGE SCALE GENOMIC DNA]</scope>
    <source>
        <strain evidence="11">Fo5176</strain>
    </source>
</reference>
<comment type="caution">
    <text evidence="11">The sequence shown here is derived from an EMBL/GenBank/DDBJ whole genome shotgun (WGS) entry which is preliminary data.</text>
</comment>
<evidence type="ECO:0000313" key="11">
    <source>
        <dbReference type="EMBL" id="EGU73908.1"/>
    </source>
</evidence>
<dbReference type="InterPro" id="IPR036291">
    <property type="entry name" value="NAD(P)-bd_dom_sf"/>
</dbReference>
<comment type="similarity">
    <text evidence="3 9">Belongs to the class-IV pyridoxal-phosphate-dependent aminotransferase family.</text>
</comment>
<dbReference type="InterPro" id="IPR020843">
    <property type="entry name" value="ER"/>
</dbReference>
<dbReference type="SUPFAM" id="SSF50129">
    <property type="entry name" value="GroES-like"/>
    <property type="match status" value="1"/>
</dbReference>
<evidence type="ECO:0000256" key="4">
    <source>
        <dbReference type="ARBA" id="ARBA00022576"/>
    </source>
</evidence>
<evidence type="ECO:0000256" key="9">
    <source>
        <dbReference type="RuleBase" id="RU004517"/>
    </source>
</evidence>
<evidence type="ECO:0000256" key="2">
    <source>
        <dbReference type="ARBA" id="ARBA00008072"/>
    </source>
</evidence>
<dbReference type="GO" id="GO:0005739">
    <property type="term" value="C:mitochondrion"/>
    <property type="evidence" value="ECO:0007669"/>
    <property type="project" value="TreeGrafter"/>
</dbReference>
<dbReference type="Pfam" id="PF07247">
    <property type="entry name" value="AATase"/>
    <property type="match status" value="1"/>
</dbReference>
<dbReference type="Gene3D" id="3.40.50.720">
    <property type="entry name" value="NAD(P)-binding Rossmann-like Domain"/>
    <property type="match status" value="1"/>
</dbReference>
<dbReference type="InterPro" id="IPR013154">
    <property type="entry name" value="ADH-like_N"/>
</dbReference>
<gene>
    <name evidence="11" type="ORF">FOXB_15581</name>
</gene>
<dbReference type="Pfam" id="PF01063">
    <property type="entry name" value="Aminotran_4"/>
    <property type="match status" value="1"/>
</dbReference>
<evidence type="ECO:0000256" key="8">
    <source>
        <dbReference type="RuleBase" id="RU004516"/>
    </source>
</evidence>
<dbReference type="PANTHER" id="PTHR11825:SF69">
    <property type="entry name" value="BRANCHED-CHAIN-AMINO-ACID AMINOTRANSFERASE"/>
    <property type="match status" value="1"/>
</dbReference>
<dbReference type="STRING" id="660025.F9GA99"/>
<accession>F9GA99</accession>
<dbReference type="InterPro" id="IPR047122">
    <property type="entry name" value="Trans-enoyl_RdTase-like"/>
</dbReference>
<dbReference type="SMART" id="SM00829">
    <property type="entry name" value="PKS_ER"/>
    <property type="match status" value="1"/>
</dbReference>
<dbReference type="FunFam" id="3.30.470.10:FF:000012">
    <property type="entry name" value="Branched-chain-amino-acid aminotransferase"/>
    <property type="match status" value="1"/>
</dbReference>
<dbReference type="Gene3D" id="3.30.470.10">
    <property type="match status" value="1"/>
</dbReference>
<sequence length="1294" mass="141973">MSAQTSTRPNGTNGSAVSVKGQLDASKLKFDLTTALKDVPKPGSAELWEQNVATDHMVTCRWTVQNGWEDPVIKAFGDLTISPLASCLHYATQCFEGMKVYRGYDNRVRLFRPDRNAKRLVMSAERVSLPGFDPEQLVELIKALVRVDAKRWLPEPGSFRYIRPALIGTGRQLGVQVPKEAILMVTMVCWPDFSTEVPPGVEPRSDLRLITSKNDTIRAWPGGFGYAKVGANYGPSFASHCDAQQAGYDQVLWLLGEEGQVTEAGASNFFAVVRDEKTSKPVLLTAPLTDRVILDGVTRRSVLDLVESRLSEELEVREAKFTIQDIEKAWRNGLLQEAFVSGTAFFIKNVSTIRSSYNYRPRMAKHAQVTLGVLGRYYSARHTLGQYRSACVTATYTISLPNDSLLNELDNALEHALQATIQQHCGLRYGISDEKEAGIPLFEQIRTFDRQDILEIIDSQHVNGNDRKAGDMTDDVLSKVLENGHSELWPQNKPAWKAVVVKYTGNCKSSPSSQMDIVFFAHHAIADGLSGLAFHASLMNNLKLNTPVPAQWPLELNELQDPPPTIEERVDCLSCSCTTCTTPDKSDEPVWGGGPISATPTVNYESCVRIVTVPAAPFSILLKKCKQANVTVTGLLHAIICTSMGCSIKEDVPGFRAVTPFSARRHTGASDAEIVNHISYLTSYVSYEDLQKFKDCQHGSSTGEQHIIDLARRFSNEVATKVKEFPHGSMATKLNQVQDILQECQSQGGAQRRYTYELSNLGSVSSICPPEGSDIKLGRLVFTQCGFVAGPALGFNCFGRGREPGRNLASPMFAVDKAHNLRRRALQLYDKSEIMQMLRGGSDHDSMAHEMRSEPAMEWIVLIPDIEGSLETRMRVRETHIKDMIRHIDSGLFQMGGGTLAGNTVDGSAIIARAKSEADIMSVLKTDIYARSGVWNLEKIKFIPSTSAMESIAILQKGKGLTQGIVTLPPLKEHQVYVKVEYAAFNPTDRLALDVNAFGDDAVLGCDFAGQVVDAHSTVTKLKPGDKIAGFVWGGEIKGLGAYSMYTIADERLSFKIPENINPAEASSVPLAANTAWLALFSDDCLALNPNNTGNKSSLLIWGGNTTVGYFAIQLAKLHNIEVATTCSPQNFDKMRQAGATHVFDYNDEEVVSKIRSALPNLQHVFDTVGNETSSATAARSISQPEGVLCTVRPGKANTQDVPSHIKVTDVFVFTAFPTEHSYRGKAHWPVKMNDHKLSADFHGQLETLLGNGTLKPSPVRLMGQLSPSTVDKAMDLNRQGSVSGEKLVFEGFA</sequence>
<dbReference type="Pfam" id="PF00107">
    <property type="entry name" value="ADH_zinc_N"/>
    <property type="match status" value="1"/>
</dbReference>
<keyword evidence="6 8" id="KW-0663">Pyridoxal phosphate</keyword>
<evidence type="ECO:0000259" key="10">
    <source>
        <dbReference type="SMART" id="SM00829"/>
    </source>
</evidence>
<comment type="cofactor">
    <cofactor evidence="1 8">
        <name>pyridoxal 5'-phosphate</name>
        <dbReference type="ChEBI" id="CHEBI:597326"/>
    </cofactor>
</comment>
<dbReference type="SUPFAM" id="SSF51735">
    <property type="entry name" value="NAD(P)-binding Rossmann-fold domains"/>
    <property type="match status" value="1"/>
</dbReference>
<dbReference type="InterPro" id="IPR018300">
    <property type="entry name" value="Aminotrans_IV_CS"/>
</dbReference>
<dbReference type="EC" id="2.6.1.42" evidence="9"/>
<dbReference type="Gene3D" id="3.90.180.10">
    <property type="entry name" value="Medium-chain alcohol dehydrogenases, catalytic domain"/>
    <property type="match status" value="1"/>
</dbReference>
<dbReference type="GO" id="GO:0016651">
    <property type="term" value="F:oxidoreductase activity, acting on NAD(P)H"/>
    <property type="evidence" value="ECO:0007669"/>
    <property type="project" value="InterPro"/>
</dbReference>
<keyword evidence="7" id="KW-0560">Oxidoreductase</keyword>
<keyword evidence="5 9" id="KW-0808">Transferase</keyword>
<evidence type="ECO:0000256" key="1">
    <source>
        <dbReference type="ARBA" id="ARBA00001933"/>
    </source>
</evidence>
<comment type="similarity">
    <text evidence="2">Belongs to the zinc-containing alcohol dehydrogenase family.</text>
</comment>
<evidence type="ECO:0000256" key="5">
    <source>
        <dbReference type="ARBA" id="ARBA00022679"/>
    </source>
</evidence>
<dbReference type="InterPro" id="IPR036038">
    <property type="entry name" value="Aminotransferase-like"/>
</dbReference>
<dbReference type="InterPro" id="IPR043131">
    <property type="entry name" value="BCAT-like_N"/>
</dbReference>
<dbReference type="SUPFAM" id="SSF56752">
    <property type="entry name" value="D-aminoacid aminotransferase-like PLP-dependent enzymes"/>
    <property type="match status" value="1"/>
</dbReference>
<evidence type="ECO:0000256" key="6">
    <source>
        <dbReference type="ARBA" id="ARBA00022898"/>
    </source>
</evidence>
<dbReference type="InterPro" id="IPR011032">
    <property type="entry name" value="GroES-like_sf"/>
</dbReference>
<dbReference type="InterPro" id="IPR005786">
    <property type="entry name" value="B_amino_transII"/>
</dbReference>